<dbReference type="Proteomes" id="UP000243900">
    <property type="component" value="Unassembled WGS sequence"/>
</dbReference>
<accession>A0A2P6AT39</accession>
<feature type="transmembrane region" description="Helical" evidence="1">
    <location>
        <begin position="113"/>
        <end position="128"/>
    </location>
</feature>
<keyword evidence="1" id="KW-1133">Transmembrane helix</keyword>
<name>A0A2P6AT39_9GAMM</name>
<protein>
    <submittedName>
        <fullName evidence="2">Uncharacterized protein</fullName>
    </submittedName>
</protein>
<keyword evidence="3" id="KW-1185">Reference proteome</keyword>
<evidence type="ECO:0000313" key="2">
    <source>
        <dbReference type="EMBL" id="PQA45235.1"/>
    </source>
</evidence>
<evidence type="ECO:0000256" key="1">
    <source>
        <dbReference type="SAM" id="Phobius"/>
    </source>
</evidence>
<keyword evidence="1" id="KW-0472">Membrane</keyword>
<proteinExistence type="predicted"/>
<sequence>MIGIWSAHAETVVLWFGIVTLFVFSLPLFFTPLLWARMFLWRLPADTDLAVYFGRCLGAFALIMDYLLIRAGLGGEGLVPIYEIMILFSGLMVPVHIYGAWAKIQPITETLETGFWLATCLLLLACYPG</sequence>
<dbReference type="AlphaFoldDB" id="A0A2P6AT39"/>
<organism evidence="2 3">
    <name type="scientific">Amnimonas aquatica</name>
    <dbReference type="NCBI Taxonomy" id="2094561"/>
    <lineage>
        <taxon>Bacteria</taxon>
        <taxon>Pseudomonadati</taxon>
        <taxon>Pseudomonadota</taxon>
        <taxon>Gammaproteobacteria</taxon>
        <taxon>Moraxellales</taxon>
        <taxon>Moraxellaceae</taxon>
        <taxon>Amnimonas</taxon>
    </lineage>
</organism>
<comment type="caution">
    <text evidence="2">The sequence shown here is derived from an EMBL/GenBank/DDBJ whole genome shotgun (WGS) entry which is preliminary data.</text>
</comment>
<dbReference type="EMBL" id="PTQZ01000077">
    <property type="protein sequence ID" value="PQA45235.1"/>
    <property type="molecule type" value="Genomic_DNA"/>
</dbReference>
<dbReference type="OrthoDB" id="5382495at2"/>
<dbReference type="RefSeq" id="WP_105191872.1">
    <property type="nucleotide sequence ID" value="NZ_PTQZ01000077.1"/>
</dbReference>
<gene>
    <name evidence="2" type="ORF">C5O18_04605</name>
</gene>
<feature type="transmembrane region" description="Helical" evidence="1">
    <location>
        <begin position="81"/>
        <end position="101"/>
    </location>
</feature>
<feature type="transmembrane region" description="Helical" evidence="1">
    <location>
        <begin position="12"/>
        <end position="30"/>
    </location>
</feature>
<keyword evidence="1" id="KW-0812">Transmembrane</keyword>
<evidence type="ECO:0000313" key="3">
    <source>
        <dbReference type="Proteomes" id="UP000243900"/>
    </source>
</evidence>
<reference evidence="3" key="1">
    <citation type="submission" date="2018-02" db="EMBL/GenBank/DDBJ databases">
        <title>Genome sequencing of Solimonas sp. HR-BB.</title>
        <authorList>
            <person name="Lee Y."/>
            <person name="Jeon C.O."/>
        </authorList>
    </citation>
    <scope>NUCLEOTIDE SEQUENCE [LARGE SCALE GENOMIC DNA]</scope>
    <source>
        <strain evidence="3">HR-E</strain>
    </source>
</reference>
<feature type="transmembrane region" description="Helical" evidence="1">
    <location>
        <begin position="50"/>
        <end position="69"/>
    </location>
</feature>